<dbReference type="EMBL" id="UGNV01000001">
    <property type="protein sequence ID" value="STX29612.1"/>
    <property type="molecule type" value="Genomic_DNA"/>
</dbReference>
<evidence type="ECO:0000256" key="1">
    <source>
        <dbReference type="SAM" id="MobiDB-lite"/>
    </source>
</evidence>
<feature type="region of interest" description="Disordered" evidence="1">
    <location>
        <begin position="225"/>
        <end position="287"/>
    </location>
</feature>
<dbReference type="OrthoDB" id="5652990at2"/>
<feature type="compositionally biased region" description="Polar residues" evidence="1">
    <location>
        <begin position="256"/>
        <end position="271"/>
    </location>
</feature>
<reference evidence="2 3" key="1">
    <citation type="submission" date="2018-06" db="EMBL/GenBank/DDBJ databases">
        <authorList>
            <consortium name="Pathogen Informatics"/>
            <person name="Doyle S."/>
        </authorList>
    </citation>
    <scope>NUCLEOTIDE SEQUENCE [LARGE SCALE GENOMIC DNA]</scope>
    <source>
        <strain evidence="2 3">NCTC13315</strain>
    </source>
</reference>
<sequence length="287" mass="32701">MNFQVKPLNDIKRILLSETIKLLQHHGKLPEDYQISLQPGDKIFPNEDIFTAIRKLDSPRNAQVEFLWRALDELERISTIGFNNEKLVPHYRERCFTGIAIAVVDQIYNSYRYRSPDKNSVFYEGLQRAVGLLPEAAEKAEKEQNTLDLASKATLIGCAFRFLMPYLFEDALLQFIHEYGEDEVNPFADIPEQYLGELFKTIIDLNQKTYTEVYKSAKQNTLERAGQKALHAKQKEKAEQGPSKGYFGMRIFGNSAPPTSTNNPSEATNLPPTKADEHQKSATLTNP</sequence>
<dbReference type="RefSeq" id="WP_115303282.1">
    <property type="nucleotide sequence ID" value="NZ_CAAAHO010000002.1"/>
</dbReference>
<proteinExistence type="predicted"/>
<dbReference type="AlphaFoldDB" id="A0A378I433"/>
<dbReference type="Gene3D" id="1.20.1440.330">
    <property type="match status" value="1"/>
</dbReference>
<protein>
    <recommendedName>
        <fullName evidence="4">Dot/Icm T4SS effector</fullName>
    </recommendedName>
</protein>
<accession>A0A378I433</accession>
<dbReference type="Proteomes" id="UP000254968">
    <property type="component" value="Unassembled WGS sequence"/>
</dbReference>
<evidence type="ECO:0000313" key="3">
    <source>
        <dbReference type="Proteomes" id="UP000254968"/>
    </source>
</evidence>
<dbReference type="Pfam" id="PF16848">
    <property type="entry name" value="SoDot-IcmSS"/>
    <property type="match status" value="1"/>
</dbReference>
<name>A0A378I433_9GAMM</name>
<keyword evidence="3" id="KW-1185">Reference proteome</keyword>
<gene>
    <name evidence="2" type="ORF">NCTC13315_02155</name>
</gene>
<evidence type="ECO:0000313" key="2">
    <source>
        <dbReference type="EMBL" id="STX29612.1"/>
    </source>
</evidence>
<dbReference type="InterPro" id="IPR031758">
    <property type="entry name" value="SoDot-IcmSS"/>
</dbReference>
<organism evidence="2 3">
    <name type="scientific">Legionella beliardensis</name>
    <dbReference type="NCBI Taxonomy" id="91822"/>
    <lineage>
        <taxon>Bacteria</taxon>
        <taxon>Pseudomonadati</taxon>
        <taxon>Pseudomonadota</taxon>
        <taxon>Gammaproteobacteria</taxon>
        <taxon>Legionellales</taxon>
        <taxon>Legionellaceae</taxon>
        <taxon>Legionella</taxon>
    </lineage>
</organism>
<dbReference type="InterPro" id="IPR044887">
    <property type="entry name" value="SoDot-IcmSS_sf"/>
</dbReference>
<evidence type="ECO:0008006" key="4">
    <source>
        <dbReference type="Google" id="ProtNLM"/>
    </source>
</evidence>